<accession>A0A0D7AZB1</accession>
<evidence type="ECO:0000256" key="2">
    <source>
        <dbReference type="ARBA" id="ARBA00022737"/>
    </source>
</evidence>
<dbReference type="SUPFAM" id="SSF52821">
    <property type="entry name" value="Rhodanese/Cell cycle control phosphatase"/>
    <property type="match status" value="2"/>
</dbReference>
<feature type="compositionally biased region" description="Basic and acidic residues" evidence="3">
    <location>
        <begin position="181"/>
        <end position="194"/>
    </location>
</feature>
<dbReference type="CDD" id="cd01448">
    <property type="entry name" value="TST_Repeat_1"/>
    <property type="match status" value="1"/>
</dbReference>
<dbReference type="OrthoDB" id="270167at2759"/>
<sequence length="306" mass="33143">MASYSPIISVDQAANLLKDKPTEVKVLDASWFMPNSPRDPKAEFLAKHLPGAQRLDLDEVASTHELGLKHMMPSGKVFADACEKWGISPNTHVVLYDTHGVFSSPRALFTFRSFGHANSTVLDGGLPAWLDSGFAVEDGEPVKPQKTDYPTPQLSPTAIKDYSAMVENSARESDADIVLDARSRSRFDGTDPEPRPGLSSGHMPNSFSLPFNAFLASRTARDGSSYTVLKPVPEIREALANAVGEQRLEAILKGDAPVTTTCGSGMTAAILWLGLSLLKAERVSLYDESWTGYAMRASSVIQKSTN</sequence>
<dbReference type="SMART" id="SM00450">
    <property type="entry name" value="RHOD"/>
    <property type="match status" value="2"/>
</dbReference>
<dbReference type="PROSITE" id="PS50206">
    <property type="entry name" value="RHODANESE_3"/>
    <property type="match status" value="2"/>
</dbReference>
<dbReference type="CDD" id="cd01449">
    <property type="entry name" value="TST_Repeat_2"/>
    <property type="match status" value="1"/>
</dbReference>
<dbReference type="EMBL" id="KN880680">
    <property type="protein sequence ID" value="KIY63678.1"/>
    <property type="molecule type" value="Genomic_DNA"/>
</dbReference>
<dbReference type="PANTHER" id="PTHR11364:SF27">
    <property type="entry name" value="SULFURTRANSFERASE"/>
    <property type="match status" value="1"/>
</dbReference>
<dbReference type="STRING" id="1314674.A0A0D7AZB1"/>
<organism evidence="5 6">
    <name type="scientific">Cylindrobasidium torrendii FP15055 ss-10</name>
    <dbReference type="NCBI Taxonomy" id="1314674"/>
    <lineage>
        <taxon>Eukaryota</taxon>
        <taxon>Fungi</taxon>
        <taxon>Dikarya</taxon>
        <taxon>Basidiomycota</taxon>
        <taxon>Agaricomycotina</taxon>
        <taxon>Agaricomycetes</taxon>
        <taxon>Agaricomycetidae</taxon>
        <taxon>Agaricales</taxon>
        <taxon>Marasmiineae</taxon>
        <taxon>Physalacriaceae</taxon>
        <taxon>Cylindrobasidium</taxon>
    </lineage>
</organism>
<dbReference type="GO" id="GO:0005739">
    <property type="term" value="C:mitochondrion"/>
    <property type="evidence" value="ECO:0007669"/>
    <property type="project" value="TreeGrafter"/>
</dbReference>
<protein>
    <submittedName>
        <fullName evidence="5">Rhodanese-like protein</fullName>
    </submittedName>
</protein>
<proteinExistence type="predicted"/>
<keyword evidence="6" id="KW-1185">Reference proteome</keyword>
<dbReference type="PANTHER" id="PTHR11364">
    <property type="entry name" value="THIOSULFATE SULFERTANSFERASE"/>
    <property type="match status" value="1"/>
</dbReference>
<dbReference type="InterPro" id="IPR001307">
    <property type="entry name" value="Thiosulphate_STrfase_CS"/>
</dbReference>
<name>A0A0D7AZB1_9AGAR</name>
<dbReference type="GO" id="GO:0004792">
    <property type="term" value="F:thiosulfate-cyanide sulfurtransferase activity"/>
    <property type="evidence" value="ECO:0007669"/>
    <property type="project" value="InterPro"/>
</dbReference>
<dbReference type="PROSITE" id="PS00380">
    <property type="entry name" value="RHODANESE_1"/>
    <property type="match status" value="1"/>
</dbReference>
<feature type="domain" description="Rhodanese" evidence="4">
    <location>
        <begin position="172"/>
        <end position="302"/>
    </location>
</feature>
<keyword evidence="1" id="KW-0808">Transferase</keyword>
<dbReference type="InterPro" id="IPR045078">
    <property type="entry name" value="TST/MPST-like"/>
</dbReference>
<dbReference type="Proteomes" id="UP000054007">
    <property type="component" value="Unassembled WGS sequence"/>
</dbReference>
<evidence type="ECO:0000313" key="5">
    <source>
        <dbReference type="EMBL" id="KIY63678.1"/>
    </source>
</evidence>
<dbReference type="Gene3D" id="3.40.250.10">
    <property type="entry name" value="Rhodanese-like domain"/>
    <property type="match status" value="2"/>
</dbReference>
<keyword evidence="2" id="KW-0677">Repeat</keyword>
<evidence type="ECO:0000256" key="1">
    <source>
        <dbReference type="ARBA" id="ARBA00022679"/>
    </source>
</evidence>
<feature type="domain" description="Rhodanese" evidence="4">
    <location>
        <begin position="20"/>
        <end position="138"/>
    </location>
</feature>
<dbReference type="InterPro" id="IPR001763">
    <property type="entry name" value="Rhodanese-like_dom"/>
</dbReference>
<reference evidence="5 6" key="1">
    <citation type="journal article" date="2015" name="Fungal Genet. Biol.">
        <title>Evolution of novel wood decay mechanisms in Agaricales revealed by the genome sequences of Fistulina hepatica and Cylindrobasidium torrendii.</title>
        <authorList>
            <person name="Floudas D."/>
            <person name="Held B.W."/>
            <person name="Riley R."/>
            <person name="Nagy L.G."/>
            <person name="Koehler G."/>
            <person name="Ransdell A.S."/>
            <person name="Younus H."/>
            <person name="Chow J."/>
            <person name="Chiniquy J."/>
            <person name="Lipzen A."/>
            <person name="Tritt A."/>
            <person name="Sun H."/>
            <person name="Haridas S."/>
            <person name="LaButti K."/>
            <person name="Ohm R.A."/>
            <person name="Kues U."/>
            <person name="Blanchette R.A."/>
            <person name="Grigoriev I.V."/>
            <person name="Minto R.E."/>
            <person name="Hibbett D.S."/>
        </authorList>
    </citation>
    <scope>NUCLEOTIDE SEQUENCE [LARGE SCALE GENOMIC DNA]</scope>
    <source>
        <strain evidence="5 6">FP15055 ss-10</strain>
    </source>
</reference>
<dbReference type="InterPro" id="IPR036873">
    <property type="entry name" value="Rhodanese-like_dom_sf"/>
</dbReference>
<evidence type="ECO:0000259" key="4">
    <source>
        <dbReference type="PROSITE" id="PS50206"/>
    </source>
</evidence>
<dbReference type="Pfam" id="PF00581">
    <property type="entry name" value="Rhodanese"/>
    <property type="match status" value="2"/>
</dbReference>
<evidence type="ECO:0000313" key="6">
    <source>
        <dbReference type="Proteomes" id="UP000054007"/>
    </source>
</evidence>
<evidence type="ECO:0000256" key="3">
    <source>
        <dbReference type="SAM" id="MobiDB-lite"/>
    </source>
</evidence>
<feature type="region of interest" description="Disordered" evidence="3">
    <location>
        <begin position="181"/>
        <end position="204"/>
    </location>
</feature>
<gene>
    <name evidence="5" type="ORF">CYLTODRAFT_425896</name>
</gene>
<dbReference type="AlphaFoldDB" id="A0A0D7AZB1"/>